<dbReference type="EMBL" id="JXTC01000113">
    <property type="protein sequence ID" value="PON87727.1"/>
    <property type="molecule type" value="Genomic_DNA"/>
</dbReference>
<dbReference type="InParanoid" id="A0A2P5EQA1"/>
<evidence type="ECO:0000313" key="3">
    <source>
        <dbReference type="Proteomes" id="UP000237000"/>
    </source>
</evidence>
<name>A0A2P5EQA1_TREOI</name>
<proteinExistence type="predicted"/>
<sequence length="173" mass="19496">MVTLLKFLVSGRHDSMFIKEIIKDKYAENLKTIEALDGVVRKLHSQAETKVRSLVAEIEMARKNNAIQAQFIAELEPNRDLVLSSAVHVMTRDIVLKESAGYDWDFSDIYETLLDPEPEKEITNLDDLFHFGDPQGENSLSIENESGGFSRKTSRDEAAACSSSEVIEDKGFR</sequence>
<dbReference type="Proteomes" id="UP000237000">
    <property type="component" value="Unassembled WGS sequence"/>
</dbReference>
<protein>
    <submittedName>
        <fullName evidence="2">Uncharacterized protein</fullName>
    </submittedName>
</protein>
<keyword evidence="3" id="KW-1185">Reference proteome</keyword>
<dbReference type="OrthoDB" id="10319740at2759"/>
<evidence type="ECO:0000313" key="2">
    <source>
        <dbReference type="EMBL" id="PON87727.1"/>
    </source>
</evidence>
<evidence type="ECO:0000256" key="1">
    <source>
        <dbReference type="SAM" id="MobiDB-lite"/>
    </source>
</evidence>
<reference evidence="3" key="1">
    <citation type="submission" date="2016-06" db="EMBL/GenBank/DDBJ databases">
        <title>Parallel loss of symbiosis genes in relatives of nitrogen-fixing non-legume Parasponia.</title>
        <authorList>
            <person name="Van Velzen R."/>
            <person name="Holmer R."/>
            <person name="Bu F."/>
            <person name="Rutten L."/>
            <person name="Van Zeijl A."/>
            <person name="Liu W."/>
            <person name="Santuari L."/>
            <person name="Cao Q."/>
            <person name="Sharma T."/>
            <person name="Shen D."/>
            <person name="Roswanjaya Y."/>
            <person name="Wardhani T."/>
            <person name="Kalhor M.S."/>
            <person name="Jansen J."/>
            <person name="Van den Hoogen J."/>
            <person name="Gungor B."/>
            <person name="Hartog M."/>
            <person name="Hontelez J."/>
            <person name="Verver J."/>
            <person name="Yang W.-C."/>
            <person name="Schijlen E."/>
            <person name="Repin R."/>
            <person name="Schilthuizen M."/>
            <person name="Schranz E."/>
            <person name="Heidstra R."/>
            <person name="Miyata K."/>
            <person name="Fedorova E."/>
            <person name="Kohlen W."/>
            <person name="Bisseling T."/>
            <person name="Smit S."/>
            <person name="Geurts R."/>
        </authorList>
    </citation>
    <scope>NUCLEOTIDE SEQUENCE [LARGE SCALE GENOMIC DNA]</scope>
    <source>
        <strain evidence="3">cv. RG33-2</strain>
    </source>
</reference>
<comment type="caution">
    <text evidence="2">The sequence shown here is derived from an EMBL/GenBank/DDBJ whole genome shotgun (WGS) entry which is preliminary data.</text>
</comment>
<gene>
    <name evidence="2" type="ORF">TorRG33x02_164220</name>
</gene>
<organism evidence="2 3">
    <name type="scientific">Trema orientale</name>
    <name type="common">Charcoal tree</name>
    <name type="synonym">Celtis orientalis</name>
    <dbReference type="NCBI Taxonomy" id="63057"/>
    <lineage>
        <taxon>Eukaryota</taxon>
        <taxon>Viridiplantae</taxon>
        <taxon>Streptophyta</taxon>
        <taxon>Embryophyta</taxon>
        <taxon>Tracheophyta</taxon>
        <taxon>Spermatophyta</taxon>
        <taxon>Magnoliopsida</taxon>
        <taxon>eudicotyledons</taxon>
        <taxon>Gunneridae</taxon>
        <taxon>Pentapetalae</taxon>
        <taxon>rosids</taxon>
        <taxon>fabids</taxon>
        <taxon>Rosales</taxon>
        <taxon>Cannabaceae</taxon>
        <taxon>Trema</taxon>
    </lineage>
</organism>
<feature type="region of interest" description="Disordered" evidence="1">
    <location>
        <begin position="133"/>
        <end position="173"/>
    </location>
</feature>
<dbReference type="AlphaFoldDB" id="A0A2P5EQA1"/>
<accession>A0A2P5EQA1</accession>